<keyword evidence="6" id="KW-1185">Reference proteome</keyword>
<evidence type="ECO:0000256" key="1">
    <source>
        <dbReference type="ARBA" id="ARBA00001946"/>
    </source>
</evidence>
<comment type="similarity">
    <text evidence="3">Belongs to the Nudix hydrolase family.</text>
</comment>
<reference evidence="5 6" key="1">
    <citation type="submission" date="2020-05" db="EMBL/GenBank/DDBJ databases">
        <title>Erythrobacter mangrovi sp. nov., isolated from rhizosphere soil of mangrove plant (Kandelia candel).</title>
        <authorList>
            <person name="Ye Y.H."/>
        </authorList>
    </citation>
    <scope>NUCLEOTIDE SEQUENCE [LARGE SCALE GENOMIC DNA]</scope>
    <source>
        <strain evidence="5 6">EB310</strain>
    </source>
</reference>
<evidence type="ECO:0000313" key="5">
    <source>
        <dbReference type="EMBL" id="QKG72105.1"/>
    </source>
</evidence>
<dbReference type="PANTHER" id="PTHR43046">
    <property type="entry name" value="GDP-MANNOSE MANNOSYL HYDROLASE"/>
    <property type="match status" value="1"/>
</dbReference>
<dbReference type="PROSITE" id="PS51462">
    <property type="entry name" value="NUDIX"/>
    <property type="match status" value="1"/>
</dbReference>
<dbReference type="KEGG" id="emv:HQR01_12420"/>
<comment type="cofactor">
    <cofactor evidence="1">
        <name>Mg(2+)</name>
        <dbReference type="ChEBI" id="CHEBI:18420"/>
    </cofactor>
</comment>
<name>A0A7D4C5R0_9SPHN</name>
<dbReference type="Gene3D" id="3.90.79.10">
    <property type="entry name" value="Nucleoside Triphosphate Pyrophosphohydrolase"/>
    <property type="match status" value="1"/>
</dbReference>
<gene>
    <name evidence="5" type="ORF">HQR01_12420</name>
</gene>
<evidence type="ECO:0000313" key="6">
    <source>
        <dbReference type="Proteomes" id="UP000504693"/>
    </source>
</evidence>
<dbReference type="RefSeq" id="WP_173215164.1">
    <property type="nucleotide sequence ID" value="NZ_CP053921.1"/>
</dbReference>
<dbReference type="PROSITE" id="PS00893">
    <property type="entry name" value="NUDIX_BOX"/>
    <property type="match status" value="1"/>
</dbReference>
<dbReference type="GO" id="GO:0016787">
    <property type="term" value="F:hydrolase activity"/>
    <property type="evidence" value="ECO:0007669"/>
    <property type="project" value="UniProtKB-KW"/>
</dbReference>
<proteinExistence type="inferred from homology"/>
<accession>A0A7D4C5R0</accession>
<dbReference type="Proteomes" id="UP000504693">
    <property type="component" value="Chromosome"/>
</dbReference>
<feature type="domain" description="Nudix hydrolase" evidence="4">
    <location>
        <begin position="30"/>
        <end position="154"/>
    </location>
</feature>
<evidence type="ECO:0000256" key="3">
    <source>
        <dbReference type="RuleBase" id="RU003476"/>
    </source>
</evidence>
<protein>
    <submittedName>
        <fullName evidence="5">NUDIX domain-containing protein</fullName>
    </submittedName>
</protein>
<dbReference type="InterPro" id="IPR015797">
    <property type="entry name" value="NUDIX_hydrolase-like_dom_sf"/>
</dbReference>
<organism evidence="5 6">
    <name type="scientific">Erythrobacter mangrovi</name>
    <dbReference type="NCBI Taxonomy" id="2739433"/>
    <lineage>
        <taxon>Bacteria</taxon>
        <taxon>Pseudomonadati</taxon>
        <taxon>Pseudomonadota</taxon>
        <taxon>Alphaproteobacteria</taxon>
        <taxon>Sphingomonadales</taxon>
        <taxon>Erythrobacteraceae</taxon>
        <taxon>Erythrobacter/Porphyrobacter group</taxon>
        <taxon>Erythrobacter</taxon>
    </lineage>
</organism>
<evidence type="ECO:0000256" key="2">
    <source>
        <dbReference type="ARBA" id="ARBA00022801"/>
    </source>
</evidence>
<dbReference type="InterPro" id="IPR020084">
    <property type="entry name" value="NUDIX_hydrolase_CS"/>
</dbReference>
<keyword evidence="2 3" id="KW-0378">Hydrolase</keyword>
<dbReference type="EMBL" id="CP053921">
    <property type="protein sequence ID" value="QKG72105.1"/>
    <property type="molecule type" value="Genomic_DNA"/>
</dbReference>
<evidence type="ECO:0000259" key="4">
    <source>
        <dbReference type="PROSITE" id="PS51462"/>
    </source>
</evidence>
<dbReference type="InterPro" id="IPR020476">
    <property type="entry name" value="Nudix_hydrolase"/>
</dbReference>
<dbReference type="AlphaFoldDB" id="A0A7D4C5R0"/>
<sequence>MLRLIPPPLHRLALNFGHRLRHYWRKASGITGEGVSIIARDFDGQILLVRHSYGPQGWYFPGGGMRRKEMPEEAARRELLEETGCLVEGLRLVGLIEEELSGAPHTAHIFEGVVNDMPRPDGREVIEARFFPTHSLPEPLSPRTKARLKLWQARKN</sequence>
<dbReference type="Pfam" id="PF00293">
    <property type="entry name" value="NUDIX"/>
    <property type="match status" value="1"/>
</dbReference>
<dbReference type="PANTHER" id="PTHR43046:SF16">
    <property type="entry name" value="ADP-RIBOSE PYROPHOSPHATASE YJHB-RELATED"/>
    <property type="match status" value="1"/>
</dbReference>
<dbReference type="InterPro" id="IPR000086">
    <property type="entry name" value="NUDIX_hydrolase_dom"/>
</dbReference>
<dbReference type="PRINTS" id="PR00502">
    <property type="entry name" value="NUDIXFAMILY"/>
</dbReference>
<dbReference type="SUPFAM" id="SSF55811">
    <property type="entry name" value="Nudix"/>
    <property type="match status" value="1"/>
</dbReference>